<dbReference type="PANTHER" id="PTHR33048:SF146">
    <property type="entry name" value="INTEGRAL MEMBRANE PROTEIN"/>
    <property type="match status" value="1"/>
</dbReference>
<evidence type="ECO:0000256" key="6">
    <source>
        <dbReference type="SAM" id="Phobius"/>
    </source>
</evidence>
<keyword evidence="3 6" id="KW-1133">Transmembrane helix</keyword>
<sequence length="381" mass="42681">MWENLPNTPEFLAFMQTSTFLKFPAMVSPKGVIPNLDNPSNLRQPYLAVLQLFVVTLAVAVRAYIKIYIVRKTRAEDYWLLISWVAFVGFHVVVFRTENLPLGVHQWDMTIGKALKHAKLFHIGAGIYAIVMLTVKIAIILQIRTIFIPHQHTTGLRTYHRYLRLCIDATLAVNVLYYVAAFVFQCDLIIIVVPQPVIWSLRMERRKQLGLSVLFGLGALALASSIARLHYTIKMHYSEDKTYYAALMGKWSEPELTCGFLAICLPVLPAFIKKLKNAAAGCGIFSFRILSPTADTDKSSTARRGQEFNSSYVSATDTKVDVVFSELGPPVPRKDSCGTMYISQQKGGSEIAMNEQGVAQLSRPEAALTKTSPRYIPLNPF</sequence>
<gene>
    <name evidence="8" type="ORF">B0J11DRAFT_578702</name>
</gene>
<dbReference type="PANTHER" id="PTHR33048">
    <property type="entry name" value="PTH11-LIKE INTEGRAL MEMBRANE PROTEIN (AFU_ORTHOLOGUE AFUA_5G11245)"/>
    <property type="match status" value="1"/>
</dbReference>
<reference evidence="8" key="1">
    <citation type="journal article" date="2021" name="Nat. Commun.">
        <title>Genetic determinants of endophytism in the Arabidopsis root mycobiome.</title>
        <authorList>
            <person name="Mesny F."/>
            <person name="Miyauchi S."/>
            <person name="Thiergart T."/>
            <person name="Pickel B."/>
            <person name="Atanasova L."/>
            <person name="Karlsson M."/>
            <person name="Huettel B."/>
            <person name="Barry K.W."/>
            <person name="Haridas S."/>
            <person name="Chen C."/>
            <person name="Bauer D."/>
            <person name="Andreopoulos W."/>
            <person name="Pangilinan J."/>
            <person name="LaButti K."/>
            <person name="Riley R."/>
            <person name="Lipzen A."/>
            <person name="Clum A."/>
            <person name="Drula E."/>
            <person name="Henrissat B."/>
            <person name="Kohler A."/>
            <person name="Grigoriev I.V."/>
            <person name="Martin F.M."/>
            <person name="Hacquard S."/>
        </authorList>
    </citation>
    <scope>NUCLEOTIDE SEQUENCE</scope>
    <source>
        <strain evidence="8">MPI-CAGE-CH-0243</strain>
    </source>
</reference>
<dbReference type="EMBL" id="JAGMWT010000005">
    <property type="protein sequence ID" value="KAH7128504.1"/>
    <property type="molecule type" value="Genomic_DNA"/>
</dbReference>
<accession>A0A9P9E0N4</accession>
<dbReference type="Pfam" id="PF20684">
    <property type="entry name" value="Fung_rhodopsin"/>
    <property type="match status" value="1"/>
</dbReference>
<organism evidence="8 9">
    <name type="scientific">Dendryphion nanum</name>
    <dbReference type="NCBI Taxonomy" id="256645"/>
    <lineage>
        <taxon>Eukaryota</taxon>
        <taxon>Fungi</taxon>
        <taxon>Dikarya</taxon>
        <taxon>Ascomycota</taxon>
        <taxon>Pezizomycotina</taxon>
        <taxon>Dothideomycetes</taxon>
        <taxon>Pleosporomycetidae</taxon>
        <taxon>Pleosporales</taxon>
        <taxon>Torulaceae</taxon>
        <taxon>Dendryphion</taxon>
    </lineage>
</organism>
<evidence type="ECO:0000313" key="9">
    <source>
        <dbReference type="Proteomes" id="UP000700596"/>
    </source>
</evidence>
<keyword evidence="2 6" id="KW-0812">Transmembrane</keyword>
<evidence type="ECO:0000313" key="8">
    <source>
        <dbReference type="EMBL" id="KAH7128504.1"/>
    </source>
</evidence>
<feature type="transmembrane region" description="Helical" evidence="6">
    <location>
        <begin position="120"/>
        <end position="141"/>
    </location>
</feature>
<dbReference type="GO" id="GO:0016020">
    <property type="term" value="C:membrane"/>
    <property type="evidence" value="ECO:0007669"/>
    <property type="project" value="UniProtKB-SubCell"/>
</dbReference>
<keyword evidence="9" id="KW-1185">Reference proteome</keyword>
<comment type="caution">
    <text evidence="8">The sequence shown here is derived from an EMBL/GenBank/DDBJ whole genome shotgun (WGS) entry which is preliminary data.</text>
</comment>
<feature type="transmembrane region" description="Helical" evidence="6">
    <location>
        <begin position="213"/>
        <end position="231"/>
    </location>
</feature>
<dbReference type="InterPro" id="IPR052337">
    <property type="entry name" value="SAT4-like"/>
</dbReference>
<dbReference type="InterPro" id="IPR049326">
    <property type="entry name" value="Rhodopsin_dom_fungi"/>
</dbReference>
<dbReference type="Proteomes" id="UP000700596">
    <property type="component" value="Unassembled WGS sequence"/>
</dbReference>
<feature type="transmembrane region" description="Helical" evidence="6">
    <location>
        <begin position="162"/>
        <end position="193"/>
    </location>
</feature>
<comment type="similarity">
    <text evidence="5">Belongs to the SAT4 family.</text>
</comment>
<evidence type="ECO:0000256" key="1">
    <source>
        <dbReference type="ARBA" id="ARBA00004141"/>
    </source>
</evidence>
<evidence type="ECO:0000256" key="3">
    <source>
        <dbReference type="ARBA" id="ARBA00022989"/>
    </source>
</evidence>
<keyword evidence="4 6" id="KW-0472">Membrane</keyword>
<name>A0A9P9E0N4_9PLEO</name>
<evidence type="ECO:0000259" key="7">
    <source>
        <dbReference type="Pfam" id="PF20684"/>
    </source>
</evidence>
<proteinExistence type="inferred from homology"/>
<feature type="domain" description="Rhodopsin" evidence="7">
    <location>
        <begin position="173"/>
        <end position="273"/>
    </location>
</feature>
<protein>
    <recommendedName>
        <fullName evidence="7">Rhodopsin domain-containing protein</fullName>
    </recommendedName>
</protein>
<feature type="transmembrane region" description="Helical" evidence="6">
    <location>
        <begin position="46"/>
        <end position="65"/>
    </location>
</feature>
<evidence type="ECO:0000256" key="2">
    <source>
        <dbReference type="ARBA" id="ARBA00022692"/>
    </source>
</evidence>
<evidence type="ECO:0000256" key="5">
    <source>
        <dbReference type="ARBA" id="ARBA00038359"/>
    </source>
</evidence>
<comment type="subcellular location">
    <subcellularLocation>
        <location evidence="1">Membrane</location>
        <topology evidence="1">Multi-pass membrane protein</topology>
    </subcellularLocation>
</comment>
<dbReference type="OrthoDB" id="4682787at2759"/>
<evidence type="ECO:0000256" key="4">
    <source>
        <dbReference type="ARBA" id="ARBA00023136"/>
    </source>
</evidence>
<dbReference type="AlphaFoldDB" id="A0A9P9E0N4"/>
<feature type="transmembrane region" description="Helical" evidence="6">
    <location>
        <begin position="77"/>
        <end position="95"/>
    </location>
</feature>